<comment type="caution">
    <text evidence="1">The sequence shown here is derived from an EMBL/GenBank/DDBJ whole genome shotgun (WGS) entry which is preliminary data.</text>
</comment>
<dbReference type="RefSeq" id="WP_069624411.1">
    <property type="nucleotide sequence ID" value="NZ_LPWD01000321.1"/>
</dbReference>
<proteinExistence type="predicted"/>
<organism evidence="1 2">
    <name type="scientific">Methyloceanibacter marginalis</name>
    <dbReference type="NCBI Taxonomy" id="1774971"/>
    <lineage>
        <taxon>Bacteria</taxon>
        <taxon>Pseudomonadati</taxon>
        <taxon>Pseudomonadota</taxon>
        <taxon>Alphaproteobacteria</taxon>
        <taxon>Hyphomicrobiales</taxon>
        <taxon>Hyphomicrobiaceae</taxon>
        <taxon>Methyloceanibacter</taxon>
    </lineage>
</organism>
<protein>
    <submittedName>
        <fullName evidence="1">Uncharacterized protein</fullName>
    </submittedName>
</protein>
<keyword evidence="2" id="KW-1185">Reference proteome</keyword>
<evidence type="ECO:0000313" key="2">
    <source>
        <dbReference type="Proteomes" id="UP000095042"/>
    </source>
</evidence>
<evidence type="ECO:0000313" key="1">
    <source>
        <dbReference type="EMBL" id="ODS02408.1"/>
    </source>
</evidence>
<dbReference type="Proteomes" id="UP000095042">
    <property type="component" value="Unassembled WGS sequence"/>
</dbReference>
<gene>
    <name evidence="1" type="ORF">AUC71_15605</name>
</gene>
<dbReference type="EMBL" id="LPWD01000321">
    <property type="protein sequence ID" value="ODS02408.1"/>
    <property type="molecule type" value="Genomic_DNA"/>
</dbReference>
<sequence length="108" mass="11917">MADKSLGLAAFAGALLLGLMPLGAAQAAMPALGLSMGAPAGVVTVSQDGPRFHHGKRAQSVYCLRKNYWWFYRPYTTAQEDFPRCEPYFHYLEPTSGRRGAQSEPYFK</sequence>
<reference evidence="1 2" key="1">
    <citation type="journal article" date="2016" name="Environ. Microbiol.">
        <title>New Methyloceanibacter diversity from North Sea sediments includes methanotroph containing solely the soluble methane monooxygenase.</title>
        <authorList>
            <person name="Vekeman B."/>
            <person name="Kerckhof F.M."/>
            <person name="Cremers G."/>
            <person name="de Vos P."/>
            <person name="Vandamme P."/>
            <person name="Boon N."/>
            <person name="Op den Camp H.J."/>
            <person name="Heylen K."/>
        </authorList>
    </citation>
    <scope>NUCLEOTIDE SEQUENCE [LARGE SCALE GENOMIC DNA]</scope>
    <source>
        <strain evidence="1 2">R-67177</strain>
    </source>
</reference>
<dbReference type="OrthoDB" id="8451453at2"/>
<accession>A0A1E3W9B2</accession>
<name>A0A1E3W9B2_9HYPH</name>
<dbReference type="AlphaFoldDB" id="A0A1E3W9B2"/>